<gene>
    <name evidence="8" type="ORF">D0Y65_017091</name>
</gene>
<keyword evidence="4" id="KW-0611">Plant defense</keyword>
<feature type="region of interest" description="Disordered" evidence="6">
    <location>
        <begin position="279"/>
        <end position="303"/>
    </location>
</feature>
<keyword evidence="3" id="KW-0547">Nucleotide-binding</keyword>
<evidence type="ECO:0000256" key="5">
    <source>
        <dbReference type="ARBA" id="ARBA00022840"/>
    </source>
</evidence>
<dbReference type="SUPFAM" id="SSF52540">
    <property type="entry name" value="P-loop containing nucleoside triphosphate hydrolases"/>
    <property type="match status" value="1"/>
</dbReference>
<evidence type="ECO:0000313" key="10">
    <source>
        <dbReference type="Proteomes" id="UP000289340"/>
    </source>
</evidence>
<dbReference type="Gramene" id="XM_028383683.1">
    <property type="protein sequence ID" value="XP_028239484.1"/>
    <property type="gene ID" value="LOC114418378"/>
</dbReference>
<keyword evidence="10" id="KW-1185">Reference proteome</keyword>
<reference evidence="8 10" key="1">
    <citation type="submission" date="2018-09" db="EMBL/GenBank/DDBJ databases">
        <title>A high-quality reference genome of wild soybean provides a powerful tool to mine soybean genomes.</title>
        <authorList>
            <person name="Xie M."/>
            <person name="Chung C.Y.L."/>
            <person name="Li M.-W."/>
            <person name="Wong F.-L."/>
            <person name="Chan T.-F."/>
            <person name="Lam H.-M."/>
        </authorList>
    </citation>
    <scope>NUCLEOTIDE SEQUENCE [LARGE SCALE GENOMIC DNA]</scope>
    <source>
        <strain evidence="10">cv. W05</strain>
        <tissue evidence="8">Hypocotyl of etiolated seedlings</tissue>
    </source>
</reference>
<dbReference type="InterPro" id="IPR032675">
    <property type="entry name" value="LRR_dom_sf"/>
</dbReference>
<dbReference type="Pfam" id="PF00931">
    <property type="entry name" value="NB-ARC"/>
    <property type="match status" value="1"/>
</dbReference>
<dbReference type="EMBL" id="QZWG01000007">
    <property type="protein sequence ID" value="RZC01731.1"/>
    <property type="molecule type" value="Genomic_DNA"/>
</dbReference>
<dbReference type="Gramene" id="XM_028383684.1">
    <property type="protein sequence ID" value="XP_028239485.1"/>
    <property type="gene ID" value="LOC114418378"/>
</dbReference>
<dbReference type="Gene3D" id="3.80.10.10">
    <property type="entry name" value="Ribonuclease Inhibitor"/>
    <property type="match status" value="10"/>
</dbReference>
<comment type="similarity">
    <text evidence="1">Belongs to the disease resistance NB-LRR family.</text>
</comment>
<dbReference type="EMBL" id="QZWG01000007">
    <property type="protein sequence ID" value="RZC01732.1"/>
    <property type="molecule type" value="Genomic_DNA"/>
</dbReference>
<evidence type="ECO:0000256" key="6">
    <source>
        <dbReference type="SAM" id="MobiDB-lite"/>
    </source>
</evidence>
<dbReference type="Pfam" id="PF23598">
    <property type="entry name" value="LRR_14"/>
    <property type="match status" value="1"/>
</dbReference>
<name>A0A445JTC7_GLYSO</name>
<comment type="caution">
    <text evidence="8">The sequence shown here is derived from an EMBL/GenBank/DDBJ whole genome shotgun (WGS) entry which is preliminary data.</text>
</comment>
<dbReference type="PANTHER" id="PTHR33463:SF196">
    <property type="entry name" value="NB-ARC DOMAIN DISEASE RESISTANCE PROTEIN"/>
    <property type="match status" value="1"/>
</dbReference>
<evidence type="ECO:0000259" key="7">
    <source>
        <dbReference type="SMART" id="SM00382"/>
    </source>
</evidence>
<dbReference type="SUPFAM" id="SSF52047">
    <property type="entry name" value="RNI-like"/>
    <property type="match status" value="5"/>
</dbReference>
<dbReference type="InterPro" id="IPR002182">
    <property type="entry name" value="NB-ARC"/>
</dbReference>
<dbReference type="InterPro" id="IPR050905">
    <property type="entry name" value="Plant_NBS-LRR"/>
</dbReference>
<keyword evidence="2" id="KW-0677">Repeat</keyword>
<dbReference type="GO" id="GO:0005524">
    <property type="term" value="F:ATP binding"/>
    <property type="evidence" value="ECO:0007669"/>
    <property type="project" value="UniProtKB-KW"/>
</dbReference>
<sequence>MDAVSSALLEPVTNSVLDLIKKQVDYIRYRQNIDELDECVKQLKHKKEIVDHKCEEAVKNGHEIEGKVREWLGKVGKFETEVEKYRKDDGHKKTRFSNCLFLYFWHRLGRLAKKMAVEGKKITDDCPNSDEIAYRVYVTSNDAILSNNDLMDFGSRKSIMEQIMATLVEDPTVKMIGVYGRSGVGKSTLIKAIAKIARDKKLFNVVAFSEITDNPNLKQVQEDIAYPLGLKLEGEGENVRADNLRRRLKKEKENTLIILDDLWDRLDLNRLGIPLDGDVDDNDLSKKTNSDNQGPQGPTKEKSLGDYKGCKILLTSRKQNVLTDKMEVKLTFCVEELDEKDALKLFRKEAGIHGEMSKSKQEIVKKYCAGLPMAIVTVGRALRDKSDSEWEKLKNQDLVGVQNPMEISVKMSYDHLENEELKSIFFLCAQMGHQPLIMDLVKYCFGLGILEGVYSLGEARDRISTSIKKLKDSGLVLDGSSSIHFNMHDLVRDAALSIAQNEQNVFTLRNGKLNDWPELKRCTSISICNSDIIDELPNVMNCPQLKFFQIDNDDPSLKIPESFFKRMKKLRVLILTGFHLSSLPSSIKCLSDLRLLCLERCTLDDNLSIIGKLKKLRILSFSGSRIENLPAELKDLDKLQLLDISNCSIVTMIPPNLISRLTSLEELYVRKCFMEVSEEGERNQSQNSFISELKHLHQLQVVDLSIPCAEFFAKELFFDNLSDYKIEIGNFKTLSAGDFRMPNKYENFKSLALELKDDTDNIHSQTGIKLLFETVENLFLGELNGVQDVINELNLNGFPHLKHFSIVNNPSIKYIINSKDLFYPQDVFPKLESLCLYKLKEIEMIYFSSGTEMICFSPFTDCSFTKLKTIKVQKCDQLKNLFSFCMVKLLVSLETIGVSDCGSLEEIIKIPDNSNKIEFLKLMSLSLESLSSFTSFYTTVEGSSTNRDQIQITVMTPPLFGELVEIPNLENLNLISMNKIQKIWSDQPPSNFCFQNLIKLFVKDCENLRYLCSLSVASSLRKLKGLFVSNCKMMEKIFSTEGNSADKVCVFPELEEIDLDQMDELTDIWQAEVSADSFSSLTSVYIYRCNKLDKIFPSHMEGWFASLNSLKVSYCESVEVIFEIKDSQQVDASGGIDTNLQVVDVSYLPKLEQVWSRDPGGILNFKKLQSIEVYYCERLRNVFPASVAKDVPKLEYMSVRRCDGIVEIVACQDGSETNTEQLVFPELTYMNLNGLRSIQHFYRGRHPIECPKLKKLEVDECNKKLKTFGTGERSNEEDEAVMSAEKIFPNLEFLDIHFDEAQKWLLSNTVKHRMHRLKELRLTEVNDGERLCQILYRMPNLEKLLLWEAKHLLKESSESRLGTVLQLKELVLSSSEIKDIGFEREPVLQRLELLSLSECHKLRNLAPPSVSLAYLTNLNVKYCKGLRNLMASSTAKSLVQLKSMTISGCDELEEIVSNEGNEEAEQIVFGKLITIELEWLKKLKSFCSYKNYEFKFPSLEVLIVRKCPWMQRFTEGGARAAKLQNIVTAYEVGKEEAKWQWEGDLNATIQNVWEDQLLESASTASSLSLRYSPLQVIWLDSRRITKSCFSKLKSLTVYGCQFLTDVVIPFYLLPLLTNLEQLQVRNCGSVKSIFDVTTTKGAAAFPRPLPFSLKKLTLERLPKLENVWNEDPHGILTMQLLQHVIVAEDNADPREANLELTFPGPCVRSLKLQGLPKFKYFYYCSLQTPTEDEMPTSNLQCLSLGEKGLEMIKRGEFQRNFLHKLQVLTLCFHIGSNVFPYEILQLAPNIEKLVVCDGSFKEIFCFDSLNVDEAGLLLQLKVLCLDSLPELVSIGLENSSIQPLLGNLETLEVIGCSSLKDLVPSTVSFSNLTYLEVERCPCLLFLFTSSTARSLGQLKTMKISCCYSIEEVVVSKDGDESHEEEIIFPQLNCLKLEELPKLRSFYKGSLLSFPSLEELSVISCEWMETLCPGTLKADKLVQVQLQKSYSWRHSDPIKLENDLNSTMREAFREKLLESTSTASFLSLGDSPLQVIWLDSRWIPKSGFSKLKSLTVYGCQFLTDVVIPFYLLPFLTNLEQLQVSDCRSVKSIFDVKTAMGLGAAAFPRPLPFSLKKLTLERLPKLENVWNEDPHGILTMQLLQHVIVEECKCLTSVFPASVAKDLEKLVVKDCKELMEIVAEDNADPREANLELTFPGPCVRSLKLQGLPKFKYFYYCSLQTPTEDEMPTSNLKCLSLGEKGLEMIKRGEFQRNFLLKLQVLTLCFHNGSDVFPYEILQLAPNIEKLVVYNASFKEINVDYTGLLLQLKALCLDSFPELVSIGLENSWVQPLLGNLETLEVIGCFSLKDLVPSTVSFSYLTYLQVQDCNSLLYLLTSSTARSLGQLKRMEIKRCGSIEEVVSKEGGESHEEEIIFPQLNCLKLEGLRKLRSFYKGSLLSFPSLEELSVMECEWMETLCPGTLKADKLVQVQLNRYSDAIKLENDLNSTMREAFGKKLWDSGKKYVDLKDSPLQEIWLRLHSLHIPPHFCFTYLDTLIVDGCHFLSDAVLPFSLLPLLPKLKTLKVRNCDFVKIIFDVTTMGPLPFALEDLILERLPNLENVWNSNVELTFPQVKSLALCDLPKLKYDMLKPFTHLEPHTLNQVCIQKLTPNIEHLTLGQHELNMILSGEFQGNHLNELKVLALFFHIESDVFLQRVPNIEKLEVRDGSFKEIFCFDSLNVDEDGLVSQLKVICPDSLPELVSIGSENSGIVPFLRNLETLQVISCLSSINLVPCTVSFSNLTYLQVYRCKSLLYLFTSSTARSLGQLKTMEIGWCDSIEEIVSSTEEGDESDENEIIFQQLNCLVLEHLGKLRRFYKGSLSFPSLEEFTVKYCKRMESLCAGKVKTDKLLQVTFHWSEGVIPLETDLNSAMQKR</sequence>
<evidence type="ECO:0000256" key="1">
    <source>
        <dbReference type="ARBA" id="ARBA00008894"/>
    </source>
</evidence>
<keyword evidence="5" id="KW-0067">ATP-binding</keyword>
<evidence type="ECO:0000313" key="8">
    <source>
        <dbReference type="EMBL" id="RZC01731.1"/>
    </source>
</evidence>
<protein>
    <submittedName>
        <fullName evidence="8">Putative disease resistance protein isoform A</fullName>
    </submittedName>
    <submittedName>
        <fullName evidence="9">Putative disease resistance protein isoform B</fullName>
    </submittedName>
</protein>
<evidence type="ECO:0000313" key="9">
    <source>
        <dbReference type="EMBL" id="RZC01732.1"/>
    </source>
</evidence>
<proteinExistence type="inferred from homology"/>
<dbReference type="SUPFAM" id="SSF52058">
    <property type="entry name" value="L domain-like"/>
    <property type="match status" value="2"/>
</dbReference>
<evidence type="ECO:0000256" key="2">
    <source>
        <dbReference type="ARBA" id="ARBA00022737"/>
    </source>
</evidence>
<dbReference type="SMART" id="SM00382">
    <property type="entry name" value="AAA"/>
    <property type="match status" value="1"/>
</dbReference>
<evidence type="ECO:0000256" key="4">
    <source>
        <dbReference type="ARBA" id="ARBA00022821"/>
    </source>
</evidence>
<dbReference type="PANTHER" id="PTHR33463">
    <property type="entry name" value="NB-ARC DOMAIN-CONTAINING PROTEIN-RELATED"/>
    <property type="match status" value="1"/>
</dbReference>
<dbReference type="Gramene" id="XM_028383681.1">
    <property type="protein sequence ID" value="XP_028239482.1"/>
    <property type="gene ID" value="LOC114418378"/>
</dbReference>
<dbReference type="InterPro" id="IPR055414">
    <property type="entry name" value="LRR_R13L4/SHOC2-like"/>
</dbReference>
<dbReference type="Pfam" id="PF23247">
    <property type="entry name" value="LRR_RPS2"/>
    <property type="match status" value="10"/>
</dbReference>
<dbReference type="InterPro" id="IPR027417">
    <property type="entry name" value="P-loop_NTPase"/>
</dbReference>
<dbReference type="Proteomes" id="UP000289340">
    <property type="component" value="Chromosome 7"/>
</dbReference>
<dbReference type="InterPro" id="IPR057135">
    <property type="entry name" value="At4g27190-like_LRR"/>
</dbReference>
<dbReference type="PRINTS" id="PR00364">
    <property type="entry name" value="DISEASERSIST"/>
</dbReference>
<dbReference type="Gene3D" id="3.40.50.300">
    <property type="entry name" value="P-loop containing nucleotide triphosphate hydrolases"/>
    <property type="match status" value="1"/>
</dbReference>
<dbReference type="InterPro" id="IPR003593">
    <property type="entry name" value="AAA+_ATPase"/>
</dbReference>
<evidence type="ECO:0000256" key="3">
    <source>
        <dbReference type="ARBA" id="ARBA00022741"/>
    </source>
</evidence>
<organism evidence="8 10">
    <name type="scientific">Glycine soja</name>
    <name type="common">Wild soybean</name>
    <dbReference type="NCBI Taxonomy" id="3848"/>
    <lineage>
        <taxon>Eukaryota</taxon>
        <taxon>Viridiplantae</taxon>
        <taxon>Streptophyta</taxon>
        <taxon>Embryophyta</taxon>
        <taxon>Tracheophyta</taxon>
        <taxon>Spermatophyta</taxon>
        <taxon>Magnoliopsida</taxon>
        <taxon>eudicotyledons</taxon>
        <taxon>Gunneridae</taxon>
        <taxon>Pentapetalae</taxon>
        <taxon>rosids</taxon>
        <taxon>fabids</taxon>
        <taxon>Fabales</taxon>
        <taxon>Fabaceae</taxon>
        <taxon>Papilionoideae</taxon>
        <taxon>50 kb inversion clade</taxon>
        <taxon>NPAAA clade</taxon>
        <taxon>indigoferoid/millettioid clade</taxon>
        <taxon>Phaseoleae</taxon>
        <taxon>Glycine</taxon>
        <taxon>Glycine subgen. Soja</taxon>
    </lineage>
</organism>
<dbReference type="Gene3D" id="1.10.8.430">
    <property type="entry name" value="Helical domain of apoptotic protease-activating factors"/>
    <property type="match status" value="1"/>
</dbReference>
<accession>A0A445JTC7</accession>
<dbReference type="InterPro" id="IPR042197">
    <property type="entry name" value="Apaf_helical"/>
</dbReference>
<dbReference type="Gramene" id="XM_028383682.1">
    <property type="protein sequence ID" value="XP_028239483.1"/>
    <property type="gene ID" value="LOC114418378"/>
</dbReference>
<dbReference type="GO" id="GO:0043531">
    <property type="term" value="F:ADP binding"/>
    <property type="evidence" value="ECO:0007669"/>
    <property type="project" value="InterPro"/>
</dbReference>
<dbReference type="GO" id="GO:0006952">
    <property type="term" value="P:defense response"/>
    <property type="evidence" value="ECO:0007669"/>
    <property type="project" value="UniProtKB-KW"/>
</dbReference>
<feature type="domain" description="AAA+ ATPase" evidence="7">
    <location>
        <begin position="172"/>
        <end position="342"/>
    </location>
</feature>